<protein>
    <submittedName>
        <fullName evidence="2">Uncharacterized protein</fullName>
    </submittedName>
</protein>
<evidence type="ECO:0000256" key="1">
    <source>
        <dbReference type="SAM" id="MobiDB-lite"/>
    </source>
</evidence>
<dbReference type="EMBL" id="JBANQN010000011">
    <property type="protein sequence ID" value="KAK6776158.1"/>
    <property type="molecule type" value="Genomic_DNA"/>
</dbReference>
<accession>A0AAN8Y422</accession>
<sequence>MRNNIQILKRTTEPIKVNINSGSEHIDIPEESGSVQNDDNMNTKERNARNNANALELRNTRNSAEKIACSENKIIVEGEVSVTKKGPDLVRESEKDLRHRKETEEDEDMEFNILQISKAGDLSPRHTKSLKNGAMKGRPLIPLQILLGKCGRGKRKTLDGLDEICCPKEEGGLGFRSLHDVNKALFAKLWWIFRVSTNSLWNQYMGNKYCKKMHPVVVTSNGASHVGPGALVYAEGEKALEEEPEVNEFINNGHWDEEKLAEVVSEETVHHIMENIKPIVSESNIDKAW</sequence>
<organism evidence="2 3">
    <name type="scientific">Solanum bulbocastanum</name>
    <name type="common">Wild potato</name>
    <dbReference type="NCBI Taxonomy" id="147425"/>
    <lineage>
        <taxon>Eukaryota</taxon>
        <taxon>Viridiplantae</taxon>
        <taxon>Streptophyta</taxon>
        <taxon>Embryophyta</taxon>
        <taxon>Tracheophyta</taxon>
        <taxon>Spermatophyta</taxon>
        <taxon>Magnoliopsida</taxon>
        <taxon>eudicotyledons</taxon>
        <taxon>Gunneridae</taxon>
        <taxon>Pentapetalae</taxon>
        <taxon>asterids</taxon>
        <taxon>lamiids</taxon>
        <taxon>Solanales</taxon>
        <taxon>Solanaceae</taxon>
        <taxon>Solanoideae</taxon>
        <taxon>Solaneae</taxon>
        <taxon>Solanum</taxon>
    </lineage>
</organism>
<gene>
    <name evidence="2" type="ORF">RDI58_027159</name>
</gene>
<keyword evidence="3" id="KW-1185">Reference proteome</keyword>
<evidence type="ECO:0000313" key="3">
    <source>
        <dbReference type="Proteomes" id="UP001371456"/>
    </source>
</evidence>
<name>A0AAN8Y422_SOLBU</name>
<comment type="caution">
    <text evidence="2">The sequence shown here is derived from an EMBL/GenBank/DDBJ whole genome shotgun (WGS) entry which is preliminary data.</text>
</comment>
<proteinExistence type="predicted"/>
<dbReference type="Proteomes" id="UP001371456">
    <property type="component" value="Unassembled WGS sequence"/>
</dbReference>
<evidence type="ECO:0000313" key="2">
    <source>
        <dbReference type="EMBL" id="KAK6776158.1"/>
    </source>
</evidence>
<dbReference type="AlphaFoldDB" id="A0AAN8Y422"/>
<feature type="region of interest" description="Disordered" evidence="1">
    <location>
        <begin position="24"/>
        <end position="53"/>
    </location>
</feature>
<reference evidence="2 3" key="1">
    <citation type="submission" date="2024-02" db="EMBL/GenBank/DDBJ databases">
        <title>de novo genome assembly of Solanum bulbocastanum strain 11H21.</title>
        <authorList>
            <person name="Hosaka A.J."/>
        </authorList>
    </citation>
    <scope>NUCLEOTIDE SEQUENCE [LARGE SCALE GENOMIC DNA]</scope>
    <source>
        <tissue evidence="2">Young leaves</tissue>
    </source>
</reference>